<dbReference type="GO" id="GO:0016020">
    <property type="term" value="C:membrane"/>
    <property type="evidence" value="ECO:0007669"/>
    <property type="project" value="TreeGrafter"/>
</dbReference>
<dbReference type="EMBL" id="UZAN01049065">
    <property type="protein sequence ID" value="VDP87038.1"/>
    <property type="molecule type" value="Genomic_DNA"/>
</dbReference>
<dbReference type="PANTHER" id="PTHR20991">
    <property type="entry name" value="PARATHYROID HORMONE-RESPONSIVE B1 GENE"/>
    <property type="match status" value="1"/>
</dbReference>
<organism evidence="3">
    <name type="scientific">Echinostoma caproni</name>
    <dbReference type="NCBI Taxonomy" id="27848"/>
    <lineage>
        <taxon>Eukaryota</taxon>
        <taxon>Metazoa</taxon>
        <taxon>Spiralia</taxon>
        <taxon>Lophotrochozoa</taxon>
        <taxon>Platyhelminthes</taxon>
        <taxon>Trematoda</taxon>
        <taxon>Digenea</taxon>
        <taxon>Plagiorchiida</taxon>
        <taxon>Echinostomata</taxon>
        <taxon>Echinostomatoidea</taxon>
        <taxon>Echinostomatidae</taxon>
        <taxon>Echinostoma</taxon>
    </lineage>
</organism>
<sequence length="607" mass="67340">MVWSARLPWDPISIAVPCSLGNGGPKTNPTIGQNMPPGLIACLTADGYVRLAYLGTNPTRKSPVKVTERTQSDDKHCSPKLIQTETETEELNKTITLLTQDGADLKLLPPGDSKPVCKVEMKTKLRADSQSGENAYFIDVLILFQGVSDSSEFDSIFLTVDSCSPLSVEPNYVKFPLIKTSTTESQCCSLSVGLKKMEMSTSIQFVLDLTVRLTLVYTGRNNTPILTERTKFVETFVKLPLHWFYAARLSKKSHACGSYRITFDLAPELVAYEMRLHKILSGLCPPDFTGSTLCIHPRMDLITHEESHDPKQTGDVFLLENLKKSQLRLQSDYPEMFGPIINELLHEIRAFCQRSGLVKTTGCLLQLHLSKSADVSSSAETRTPDAVLSSLVIRSFRDYLFASLCEHLESRLALATQVAANAVQARHFRALQTHVLNRIQEPISTSMTGFDTLLEASLHQLIQGCQSAMSYASKQFNLGFTVVAMLSLLILIFRECVQPLRKEKSERDPLFQTLSPGVLLTLVAANESVEVSRGQDVLPETKEDLSFPSDSGVFVGLEEYLDLAVGSLLIQMKNEDFIERKPISTALIPDVNGLMQRILCLLKSTLQ</sequence>
<dbReference type="OrthoDB" id="10262646at2759"/>
<dbReference type="AlphaFoldDB" id="A0A183AU00"/>
<accession>A0A183AU00</accession>
<reference evidence="1 2" key="2">
    <citation type="submission" date="2018-11" db="EMBL/GenBank/DDBJ databases">
        <authorList>
            <consortium name="Pathogen Informatics"/>
        </authorList>
    </citation>
    <scope>NUCLEOTIDE SEQUENCE [LARGE SCALE GENOMIC DNA]</scope>
    <source>
        <strain evidence="1 2">Egypt</strain>
    </source>
</reference>
<dbReference type="WBParaSite" id="ECPE_0001046701-mRNA-1">
    <property type="protein sequence ID" value="ECPE_0001046701-mRNA-1"/>
    <property type="gene ID" value="ECPE_0001046701"/>
</dbReference>
<keyword evidence="2" id="KW-1185">Reference proteome</keyword>
<dbReference type="GO" id="GO:0034464">
    <property type="term" value="C:BBSome"/>
    <property type="evidence" value="ECO:0007669"/>
    <property type="project" value="InterPro"/>
</dbReference>
<dbReference type="Proteomes" id="UP000272942">
    <property type="component" value="Unassembled WGS sequence"/>
</dbReference>
<evidence type="ECO:0000313" key="1">
    <source>
        <dbReference type="EMBL" id="VDP87038.1"/>
    </source>
</evidence>
<dbReference type="PANTHER" id="PTHR20991:SF0">
    <property type="entry name" value="PROTEIN PTHB1"/>
    <property type="match status" value="1"/>
</dbReference>
<evidence type="ECO:0000313" key="2">
    <source>
        <dbReference type="Proteomes" id="UP000272942"/>
    </source>
</evidence>
<gene>
    <name evidence="1" type="ORF">ECPE_LOCUS10435</name>
</gene>
<proteinExistence type="predicted"/>
<name>A0A183AU00_9TREM</name>
<evidence type="ECO:0000313" key="3">
    <source>
        <dbReference type="WBParaSite" id="ECPE_0001046701-mRNA-1"/>
    </source>
</evidence>
<reference evidence="3" key="1">
    <citation type="submission" date="2016-06" db="UniProtKB">
        <authorList>
            <consortium name="WormBaseParasite"/>
        </authorList>
    </citation>
    <scope>IDENTIFICATION</scope>
</reference>
<dbReference type="GO" id="GO:0060271">
    <property type="term" value="P:cilium assembly"/>
    <property type="evidence" value="ECO:0007669"/>
    <property type="project" value="TreeGrafter"/>
</dbReference>
<protein>
    <submittedName>
        <fullName evidence="3">PHTB1_C domain-containing protein</fullName>
    </submittedName>
</protein>
<dbReference type="InterPro" id="IPR026511">
    <property type="entry name" value="PTHB1"/>
</dbReference>